<accession>A0ABR6PAY2</accession>
<evidence type="ECO:0000256" key="1">
    <source>
        <dbReference type="SAM" id="SignalP"/>
    </source>
</evidence>
<evidence type="ECO:0008006" key="4">
    <source>
        <dbReference type="Google" id="ProtNLM"/>
    </source>
</evidence>
<keyword evidence="1" id="KW-0732">Signal</keyword>
<dbReference type="EMBL" id="JACHFG010000008">
    <property type="protein sequence ID" value="MBB6043439.1"/>
    <property type="molecule type" value="Genomic_DNA"/>
</dbReference>
<evidence type="ECO:0000313" key="3">
    <source>
        <dbReference type="Proteomes" id="UP000555838"/>
    </source>
</evidence>
<name>A0ABR6PAY2_9SPIR</name>
<organism evidence="2 3">
    <name type="scientific">Borreliella yangtzensis</name>
    <dbReference type="NCBI Taxonomy" id="683292"/>
    <lineage>
        <taxon>Bacteria</taxon>
        <taxon>Pseudomonadati</taxon>
        <taxon>Spirochaetota</taxon>
        <taxon>Spirochaetia</taxon>
        <taxon>Spirochaetales</taxon>
        <taxon>Borreliaceae</taxon>
        <taxon>Borreliella</taxon>
    </lineage>
</organism>
<feature type="signal peptide" evidence="1">
    <location>
        <begin position="1"/>
        <end position="22"/>
    </location>
</feature>
<dbReference type="RefSeq" id="WP_183221159.1">
    <property type="nucleotide sequence ID" value="NZ_CP179655.1"/>
</dbReference>
<gene>
    <name evidence="2" type="ORF">HNP68_001061</name>
</gene>
<reference evidence="2 3" key="1">
    <citation type="submission" date="2020-08" db="EMBL/GenBank/DDBJ databases">
        <title>Genomic Encyclopedia of Type Strains, Phase IV (KMG-IV): sequencing the most valuable type-strain genomes for metagenomic binning, comparative biology and taxonomic classification.</title>
        <authorList>
            <person name="Goeker M."/>
        </authorList>
    </citation>
    <scope>NUCLEOTIDE SEQUENCE [LARGE SCALE GENOMIC DNA]</scope>
    <source>
        <strain evidence="2 3">DSM 24625</strain>
    </source>
</reference>
<comment type="caution">
    <text evidence="2">The sequence shown here is derived from an EMBL/GenBank/DDBJ whole genome shotgun (WGS) entry which is preliminary data.</text>
</comment>
<proteinExistence type="predicted"/>
<dbReference type="Gene3D" id="1.10.3160.10">
    <property type="entry name" value="Bbcrasp-1"/>
    <property type="match status" value="1"/>
</dbReference>
<evidence type="ECO:0000313" key="2">
    <source>
        <dbReference type="EMBL" id="MBB6043439.1"/>
    </source>
</evidence>
<feature type="chain" id="PRO_5046934704" description="Lipoprotein" evidence="1">
    <location>
        <begin position="23"/>
        <end position="235"/>
    </location>
</feature>
<dbReference type="InterPro" id="IPR008421">
    <property type="entry name" value="Borrelia_lipoprotein_PFam54/60"/>
</dbReference>
<protein>
    <recommendedName>
        <fullName evidence="4">Lipoprotein</fullName>
    </recommendedName>
</protein>
<dbReference type="Pfam" id="PF05714">
    <property type="entry name" value="PFam54_60"/>
    <property type="match status" value="1"/>
</dbReference>
<sequence length="235" mass="26991">MKNNIILCMYVFLLLNSCSADHDTETAIKKHIDKAKSSHINKTKNIYIDEIKNLIEIPKATIDKNKISPIKPEEQKTVDSQADGEIFTIDTRAFDFISTFLAENEIDEFITIFNKPKQKSIAAKVLNTIAILELEVEKTINHLFLKKDALDKAKISDLKKIKNSLEQLFSIRKFFSKTIKQILLDYQKNKNSIKTDDSQLNSYLDTLSNQLNEKNKEVNNLRTTILSTPIPNIME</sequence>
<dbReference type="Proteomes" id="UP000555838">
    <property type="component" value="Unassembled WGS sequence"/>
</dbReference>
<keyword evidence="3" id="KW-1185">Reference proteome</keyword>